<proteinExistence type="predicted"/>
<dbReference type="Pfam" id="PF00069">
    <property type="entry name" value="Pkinase"/>
    <property type="match status" value="1"/>
</dbReference>
<dbReference type="Gene3D" id="1.10.510.10">
    <property type="entry name" value="Transferase(Phosphotransferase) domain 1"/>
    <property type="match status" value="1"/>
</dbReference>
<name>A0A4Y9ZD45_9AGAM</name>
<evidence type="ECO:0000313" key="3">
    <source>
        <dbReference type="Proteomes" id="UP000298327"/>
    </source>
</evidence>
<keyword evidence="3" id="KW-1185">Reference proteome</keyword>
<dbReference type="EMBL" id="SEOQ01000039">
    <property type="protein sequence ID" value="TFY71731.1"/>
    <property type="molecule type" value="Genomic_DNA"/>
</dbReference>
<dbReference type="InterPro" id="IPR000719">
    <property type="entry name" value="Prot_kinase_dom"/>
</dbReference>
<evidence type="ECO:0000259" key="1">
    <source>
        <dbReference type="PROSITE" id="PS50011"/>
    </source>
</evidence>
<dbReference type="InterPro" id="IPR011009">
    <property type="entry name" value="Kinase-like_dom_sf"/>
</dbReference>
<dbReference type="PANTHER" id="PTHR23257">
    <property type="entry name" value="SERINE-THREONINE PROTEIN KINASE"/>
    <property type="match status" value="1"/>
</dbReference>
<dbReference type="InterPro" id="IPR050167">
    <property type="entry name" value="Ser_Thr_protein_kinase"/>
</dbReference>
<accession>A0A4Y9ZD45</accession>
<comment type="caution">
    <text evidence="2">The sequence shown here is derived from an EMBL/GenBank/DDBJ whole genome shotgun (WGS) entry which is preliminary data.</text>
</comment>
<dbReference type="GO" id="GO:0005737">
    <property type="term" value="C:cytoplasm"/>
    <property type="evidence" value="ECO:0007669"/>
    <property type="project" value="TreeGrafter"/>
</dbReference>
<dbReference type="SUPFAM" id="SSF56112">
    <property type="entry name" value="Protein kinase-like (PK-like)"/>
    <property type="match status" value="1"/>
</dbReference>
<dbReference type="STRING" id="205917.A0A4Y9ZD45"/>
<sequence>MSQQRLYITAIVAVIVVASGLAYRQCNVLYTARHKKKRFPSPEKIPLTLTEWRKNMIMGDDTGAWSEFRDVLQDAGATLWPHSGCSFLKRKPSPYIRPNGYAYVTPSRGLDNLTPGTGRNLTLFVYSNELKRPATLQNGMDCVVRIVVLRDTGHTHLKILRKIATEPLALLTNNHVLPMLAEISFDLVTFCIFPLVGGENMRCSYSGLWAMSSVGDLLDMVMQALEGLAFIHDLKIAHRDAFSDNFLVEWQPESLRTMTVPMTRPRVYINDFETAIMFEPDTDPSECTCTGCPMGNPDTYTRPVIPEILKEEPYDPFKLDVWQLGVSLVFETTIAPIDEIIASMWRGNAAERPSASEALSRLSGVVHSMTPQSLLIPPVLLCDSDDDEAEGA</sequence>
<dbReference type="GO" id="GO:0004672">
    <property type="term" value="F:protein kinase activity"/>
    <property type="evidence" value="ECO:0007669"/>
    <property type="project" value="InterPro"/>
</dbReference>
<gene>
    <name evidence="2" type="ORF">EVG20_g1271</name>
</gene>
<dbReference type="Proteomes" id="UP000298327">
    <property type="component" value="Unassembled WGS sequence"/>
</dbReference>
<dbReference type="OrthoDB" id="2985259at2759"/>
<dbReference type="GO" id="GO:0007165">
    <property type="term" value="P:signal transduction"/>
    <property type="evidence" value="ECO:0007669"/>
    <property type="project" value="TreeGrafter"/>
</dbReference>
<protein>
    <recommendedName>
        <fullName evidence="1">Protein kinase domain-containing protein</fullName>
    </recommendedName>
</protein>
<evidence type="ECO:0000313" key="2">
    <source>
        <dbReference type="EMBL" id="TFY71731.1"/>
    </source>
</evidence>
<reference evidence="2 3" key="1">
    <citation type="submission" date="2019-02" db="EMBL/GenBank/DDBJ databases">
        <title>Genome sequencing of the rare red list fungi Dentipellis fragilis.</title>
        <authorList>
            <person name="Buettner E."/>
            <person name="Kellner H."/>
        </authorList>
    </citation>
    <scope>NUCLEOTIDE SEQUENCE [LARGE SCALE GENOMIC DNA]</scope>
    <source>
        <strain evidence="2 3">DSM 105465</strain>
    </source>
</reference>
<dbReference type="GO" id="GO:0005524">
    <property type="term" value="F:ATP binding"/>
    <property type="evidence" value="ECO:0007669"/>
    <property type="project" value="InterPro"/>
</dbReference>
<dbReference type="PROSITE" id="PS50011">
    <property type="entry name" value="PROTEIN_KINASE_DOM"/>
    <property type="match status" value="1"/>
</dbReference>
<organism evidence="2 3">
    <name type="scientific">Dentipellis fragilis</name>
    <dbReference type="NCBI Taxonomy" id="205917"/>
    <lineage>
        <taxon>Eukaryota</taxon>
        <taxon>Fungi</taxon>
        <taxon>Dikarya</taxon>
        <taxon>Basidiomycota</taxon>
        <taxon>Agaricomycotina</taxon>
        <taxon>Agaricomycetes</taxon>
        <taxon>Russulales</taxon>
        <taxon>Hericiaceae</taxon>
        <taxon>Dentipellis</taxon>
    </lineage>
</organism>
<feature type="domain" description="Protein kinase" evidence="1">
    <location>
        <begin position="90"/>
        <end position="392"/>
    </location>
</feature>
<dbReference type="AlphaFoldDB" id="A0A4Y9ZD45"/>